<keyword evidence="2" id="KW-1133">Transmembrane helix</keyword>
<keyword evidence="2" id="KW-0472">Membrane</keyword>
<dbReference type="Proteomes" id="UP000308037">
    <property type="component" value="Unassembled WGS sequence"/>
</dbReference>
<sequence>MIKETAAGRLKGAVRSIRGTEPEPENDQLANPKIAAAAALLVVLLPLVPFLVIVWMVSKTLRGVRKRVSWE</sequence>
<dbReference type="RefSeq" id="WP_137276537.1">
    <property type="nucleotide sequence ID" value="NZ_QKNX01000003.1"/>
</dbReference>
<dbReference type="InterPro" id="IPR055957">
    <property type="entry name" value="DUF7535"/>
</dbReference>
<name>A0A4U5JD55_9EURY</name>
<dbReference type="AlphaFoldDB" id="A0A4U5JD55"/>
<dbReference type="EMBL" id="QKNX01000003">
    <property type="protein sequence ID" value="TKR25537.1"/>
    <property type="molecule type" value="Genomic_DNA"/>
</dbReference>
<comment type="caution">
    <text evidence="3">The sequence shown here is derived from an EMBL/GenBank/DDBJ whole genome shotgun (WGS) entry which is preliminary data.</text>
</comment>
<reference evidence="3 4" key="1">
    <citation type="submission" date="2019-04" db="EMBL/GenBank/DDBJ databases">
        <title>Natronomonas sp. F20-122 a newhaloarchaeon isolated from a saline saltern of Isla Bacuta, Huelva, Spain.</title>
        <authorList>
            <person name="Duran-Viseras A."/>
            <person name="Sanchez-Porro C."/>
            <person name="Ventosa A."/>
        </authorList>
    </citation>
    <scope>NUCLEOTIDE SEQUENCE [LARGE SCALE GENOMIC DNA]</scope>
    <source>
        <strain evidence="3 4">F20-122</strain>
    </source>
</reference>
<evidence type="ECO:0000256" key="1">
    <source>
        <dbReference type="SAM" id="MobiDB-lite"/>
    </source>
</evidence>
<proteinExistence type="predicted"/>
<evidence type="ECO:0000313" key="4">
    <source>
        <dbReference type="Proteomes" id="UP000308037"/>
    </source>
</evidence>
<dbReference type="Pfam" id="PF24379">
    <property type="entry name" value="DUF7535"/>
    <property type="match status" value="1"/>
</dbReference>
<accession>A0A4U5JD55</accession>
<keyword evidence="2" id="KW-0812">Transmembrane</keyword>
<feature type="region of interest" description="Disordered" evidence="1">
    <location>
        <begin position="1"/>
        <end position="26"/>
    </location>
</feature>
<protein>
    <submittedName>
        <fullName evidence="3">Uncharacterized protein</fullName>
    </submittedName>
</protein>
<feature type="transmembrane region" description="Helical" evidence="2">
    <location>
        <begin position="34"/>
        <end position="57"/>
    </location>
</feature>
<gene>
    <name evidence="3" type="ORF">DM868_08930</name>
</gene>
<keyword evidence="4" id="KW-1185">Reference proteome</keyword>
<organism evidence="3 4">
    <name type="scientific">Natronomonas salsuginis</name>
    <dbReference type="NCBI Taxonomy" id="2217661"/>
    <lineage>
        <taxon>Archaea</taxon>
        <taxon>Methanobacteriati</taxon>
        <taxon>Methanobacteriota</taxon>
        <taxon>Stenosarchaea group</taxon>
        <taxon>Halobacteria</taxon>
        <taxon>Halobacteriales</taxon>
        <taxon>Natronomonadaceae</taxon>
        <taxon>Natronomonas</taxon>
    </lineage>
</organism>
<evidence type="ECO:0000313" key="3">
    <source>
        <dbReference type="EMBL" id="TKR25537.1"/>
    </source>
</evidence>
<evidence type="ECO:0000256" key="2">
    <source>
        <dbReference type="SAM" id="Phobius"/>
    </source>
</evidence>